<dbReference type="AlphaFoldDB" id="A0A8S3C546"/>
<gene>
    <name evidence="2" type="ORF">SMN809_LOCUS51117</name>
</gene>
<sequence length="65" mass="7231">MLGVLLTKPTQTEERRSTRNSKVLNPTPSVVSKSMLNILLTQPTDVEQRALHDTLSTSIKPSSQR</sequence>
<proteinExistence type="predicted"/>
<protein>
    <submittedName>
        <fullName evidence="2">Uncharacterized protein</fullName>
    </submittedName>
</protein>
<reference evidence="2" key="1">
    <citation type="submission" date="2021-02" db="EMBL/GenBank/DDBJ databases">
        <authorList>
            <person name="Nowell W R."/>
        </authorList>
    </citation>
    <scope>NUCLEOTIDE SEQUENCE</scope>
</reference>
<organism evidence="2 3">
    <name type="scientific">Rotaria magnacalcarata</name>
    <dbReference type="NCBI Taxonomy" id="392030"/>
    <lineage>
        <taxon>Eukaryota</taxon>
        <taxon>Metazoa</taxon>
        <taxon>Spiralia</taxon>
        <taxon>Gnathifera</taxon>
        <taxon>Rotifera</taxon>
        <taxon>Eurotatoria</taxon>
        <taxon>Bdelloidea</taxon>
        <taxon>Philodinida</taxon>
        <taxon>Philodinidae</taxon>
        <taxon>Rotaria</taxon>
    </lineage>
</organism>
<feature type="non-terminal residue" evidence="2">
    <location>
        <position position="65"/>
    </location>
</feature>
<comment type="caution">
    <text evidence="2">The sequence shown here is derived from an EMBL/GenBank/DDBJ whole genome shotgun (WGS) entry which is preliminary data.</text>
</comment>
<accession>A0A8S3C546</accession>
<evidence type="ECO:0000313" key="3">
    <source>
        <dbReference type="Proteomes" id="UP000676336"/>
    </source>
</evidence>
<dbReference type="Proteomes" id="UP000676336">
    <property type="component" value="Unassembled WGS sequence"/>
</dbReference>
<name>A0A8S3C546_9BILA</name>
<evidence type="ECO:0000256" key="1">
    <source>
        <dbReference type="SAM" id="MobiDB-lite"/>
    </source>
</evidence>
<evidence type="ECO:0000313" key="2">
    <source>
        <dbReference type="EMBL" id="CAF4887601.1"/>
    </source>
</evidence>
<feature type="region of interest" description="Disordered" evidence="1">
    <location>
        <begin position="1"/>
        <end position="28"/>
    </location>
</feature>
<dbReference type="EMBL" id="CAJOBI010170668">
    <property type="protein sequence ID" value="CAF4887601.1"/>
    <property type="molecule type" value="Genomic_DNA"/>
</dbReference>